<evidence type="ECO:0000256" key="5">
    <source>
        <dbReference type="ARBA" id="ARBA00022990"/>
    </source>
</evidence>
<dbReference type="GO" id="GO:0006355">
    <property type="term" value="P:regulation of DNA-templated transcription"/>
    <property type="evidence" value="ECO:0007669"/>
    <property type="project" value="InterPro"/>
</dbReference>
<gene>
    <name evidence="11" type="ORF">B0H66DRAFT_106753</name>
</gene>
<evidence type="ECO:0000256" key="1">
    <source>
        <dbReference type="ARBA" id="ARBA00004123"/>
    </source>
</evidence>
<comment type="subcellular location">
    <subcellularLocation>
        <location evidence="1">Nucleus</location>
    </subcellularLocation>
</comment>
<keyword evidence="6" id="KW-0805">Transcription regulation</keyword>
<feature type="region of interest" description="Disordered" evidence="10">
    <location>
        <begin position="350"/>
        <end position="441"/>
    </location>
</feature>
<evidence type="ECO:0000313" key="12">
    <source>
        <dbReference type="Proteomes" id="UP001283341"/>
    </source>
</evidence>
<comment type="caution">
    <text evidence="11">The sequence shown here is derived from an EMBL/GenBank/DDBJ whole genome shotgun (WGS) entry which is preliminary data.</text>
</comment>
<evidence type="ECO:0000256" key="10">
    <source>
        <dbReference type="SAM" id="MobiDB-lite"/>
    </source>
</evidence>
<dbReference type="PANTHER" id="PTHR31571:SF2">
    <property type="entry name" value="HISTONE ACETYLTRANSFERASE RTT109"/>
    <property type="match status" value="1"/>
</dbReference>
<accession>A0AAE0IH95</accession>
<comment type="catalytic activity">
    <reaction evidence="9">
        <text>L-lysyl-[histone] + acetyl-CoA = N(6)-acetyl-L-lysyl-[histone] + CoA + H(+)</text>
        <dbReference type="Rhea" id="RHEA:21992"/>
        <dbReference type="Rhea" id="RHEA-COMP:9845"/>
        <dbReference type="Rhea" id="RHEA-COMP:11338"/>
        <dbReference type="ChEBI" id="CHEBI:15378"/>
        <dbReference type="ChEBI" id="CHEBI:29969"/>
        <dbReference type="ChEBI" id="CHEBI:57287"/>
        <dbReference type="ChEBI" id="CHEBI:57288"/>
        <dbReference type="ChEBI" id="CHEBI:61930"/>
        <dbReference type="EC" id="2.3.1.48"/>
    </reaction>
    <physiologicalReaction direction="left-to-right" evidence="9">
        <dbReference type="Rhea" id="RHEA:21993"/>
    </physiologicalReaction>
</comment>
<keyword evidence="4" id="KW-0227">DNA damage</keyword>
<keyword evidence="7" id="KW-0804">Transcription</keyword>
<dbReference type="GO" id="GO:0006974">
    <property type="term" value="P:DNA damage response"/>
    <property type="evidence" value="ECO:0007669"/>
    <property type="project" value="UniProtKB-KW"/>
</dbReference>
<evidence type="ECO:0000256" key="8">
    <source>
        <dbReference type="ARBA" id="ARBA00023242"/>
    </source>
</evidence>
<dbReference type="GO" id="GO:0005634">
    <property type="term" value="C:nucleus"/>
    <property type="evidence" value="ECO:0007669"/>
    <property type="project" value="UniProtKB-SubCell"/>
</dbReference>
<evidence type="ECO:0000256" key="9">
    <source>
        <dbReference type="ARBA" id="ARBA00048940"/>
    </source>
</evidence>
<feature type="compositionally biased region" description="Low complexity" evidence="10">
    <location>
        <begin position="636"/>
        <end position="645"/>
    </location>
</feature>
<evidence type="ECO:0000256" key="3">
    <source>
        <dbReference type="ARBA" id="ARBA00022679"/>
    </source>
</evidence>
<proteinExistence type="predicted"/>
<dbReference type="Pfam" id="PF08214">
    <property type="entry name" value="HAT_KAT11"/>
    <property type="match status" value="1"/>
</dbReference>
<feature type="region of interest" description="Disordered" evidence="10">
    <location>
        <begin position="620"/>
        <end position="685"/>
    </location>
</feature>
<evidence type="ECO:0000256" key="4">
    <source>
        <dbReference type="ARBA" id="ARBA00022763"/>
    </source>
</evidence>
<sequence>MISLTPSTVKRDSKFKSSSSSSASSLNDKLASVLPRDYKFFVYHISTPPTKTEPLCSAPPGERPDKTFQEQHFLAVAINVDPQTDATPGAAKSVTTGADEAKDTETRKRQVLAFAVEIFIFTTAYQTTFFVSKADSTGFLGLLNLPKGSPSPIREVTSTFFSYLVEHRRRKNTQSVVNLFARAQAQYLFPASVENKGKHVLDDWGLVRWWCRVLNPLLESQKRELWESSKGYLIVPGLEESEMRALVPRTSTSLKNWVIGHPMERISHYTGEFDWVPPRCLIPKYPDDPKSRFRDELDEEATKWKKDMGTWKSVKTLSQFWEMMAFRQECSSGRLTGFIWLVFDPPGHKAAAEEDLPESGATTQLNTPKDSFSSLPPNGSFSSMPDTLPPSTPPRRRLDSLAKTPQTSPLKLNLGGGGGGGGSVSSTPTKFNPTEEKERKKKKLTGVIVPRDPKVKTARRSYVADEPKTTAYYHWPREGRGEKVVADADFKRIVELLLHLEFSPLAKAIASTRRWIKEAGTGAKWGQEVTGKRSVLGLGGSVNGGGGLGGSGAVTDLASLVRKKSTAPTEGAGIFTAPAGVVNVLSSNLVKKRKNSNAPEESGGIFTAPAAVVNVLSSDLVKKRKKPEEEEESFRSEAAASAQETEAPRVNVLGVKKRKKPEEEEGVSTQAAAAASVQENVPPKV</sequence>
<organism evidence="11 12">
    <name type="scientific">Apodospora peruviana</name>
    <dbReference type="NCBI Taxonomy" id="516989"/>
    <lineage>
        <taxon>Eukaryota</taxon>
        <taxon>Fungi</taxon>
        <taxon>Dikarya</taxon>
        <taxon>Ascomycota</taxon>
        <taxon>Pezizomycotina</taxon>
        <taxon>Sordariomycetes</taxon>
        <taxon>Sordariomycetidae</taxon>
        <taxon>Sordariales</taxon>
        <taxon>Lasiosphaeriaceae</taxon>
        <taxon>Apodospora</taxon>
    </lineage>
</organism>
<evidence type="ECO:0000256" key="6">
    <source>
        <dbReference type="ARBA" id="ARBA00023015"/>
    </source>
</evidence>
<dbReference type="EMBL" id="JAUEDM010000002">
    <property type="protein sequence ID" value="KAK3324900.1"/>
    <property type="molecule type" value="Genomic_DNA"/>
</dbReference>
<dbReference type="SMART" id="SM01250">
    <property type="entry name" value="KAT11"/>
    <property type="match status" value="1"/>
</dbReference>
<dbReference type="InterPro" id="IPR051236">
    <property type="entry name" value="HAT_RTT109-like"/>
</dbReference>
<feature type="region of interest" description="Disordered" evidence="10">
    <location>
        <begin position="1"/>
        <end position="26"/>
    </location>
</feature>
<evidence type="ECO:0000256" key="2">
    <source>
        <dbReference type="ARBA" id="ARBA00013184"/>
    </source>
</evidence>
<name>A0AAE0IH95_9PEZI</name>
<dbReference type="PANTHER" id="PTHR31571">
    <property type="entry name" value="ALTERED INHERITANCE OF MITOCHONDRIA PROTEIN 6"/>
    <property type="match status" value="1"/>
</dbReference>
<feature type="compositionally biased region" description="Gly residues" evidence="10">
    <location>
        <begin position="414"/>
        <end position="423"/>
    </location>
</feature>
<protein>
    <recommendedName>
        <fullName evidence="2">histone acetyltransferase</fullName>
        <ecNumber evidence="2">2.3.1.48</ecNumber>
    </recommendedName>
</protein>
<keyword evidence="8" id="KW-0539">Nucleus</keyword>
<feature type="compositionally biased region" description="Polar residues" evidence="10">
    <location>
        <begin position="360"/>
        <end position="384"/>
    </location>
</feature>
<dbReference type="EC" id="2.3.1.48" evidence="2"/>
<reference evidence="11" key="2">
    <citation type="submission" date="2023-06" db="EMBL/GenBank/DDBJ databases">
        <authorList>
            <consortium name="Lawrence Berkeley National Laboratory"/>
            <person name="Haridas S."/>
            <person name="Hensen N."/>
            <person name="Bonometti L."/>
            <person name="Westerberg I."/>
            <person name="Brannstrom I.O."/>
            <person name="Guillou S."/>
            <person name="Cros-Aarteil S."/>
            <person name="Calhoun S."/>
            <person name="Kuo A."/>
            <person name="Mondo S."/>
            <person name="Pangilinan J."/>
            <person name="Riley R."/>
            <person name="Labutti K."/>
            <person name="Andreopoulos B."/>
            <person name="Lipzen A."/>
            <person name="Chen C."/>
            <person name="Yanf M."/>
            <person name="Daum C."/>
            <person name="Ng V."/>
            <person name="Clum A."/>
            <person name="Steindorff A."/>
            <person name="Ohm R."/>
            <person name="Martin F."/>
            <person name="Silar P."/>
            <person name="Natvig D."/>
            <person name="Lalanne C."/>
            <person name="Gautier V."/>
            <person name="Ament-Velasquez S.L."/>
            <person name="Kruys A."/>
            <person name="Hutchinson M.I."/>
            <person name="Powell A.J."/>
            <person name="Barry K."/>
            <person name="Miller A.N."/>
            <person name="Grigoriev I.V."/>
            <person name="Debuchy R."/>
            <person name="Gladieux P."/>
            <person name="Thoren M.H."/>
            <person name="Johannesson H."/>
        </authorList>
    </citation>
    <scope>NUCLEOTIDE SEQUENCE</scope>
    <source>
        <strain evidence="11">CBS 118394</strain>
    </source>
</reference>
<evidence type="ECO:0000313" key="11">
    <source>
        <dbReference type="EMBL" id="KAK3324900.1"/>
    </source>
</evidence>
<evidence type="ECO:0000256" key="7">
    <source>
        <dbReference type="ARBA" id="ARBA00023163"/>
    </source>
</evidence>
<keyword evidence="5" id="KW-0007">Acetylation</keyword>
<dbReference type="Proteomes" id="UP001283341">
    <property type="component" value="Unassembled WGS sequence"/>
</dbReference>
<keyword evidence="3" id="KW-0808">Transferase</keyword>
<feature type="compositionally biased region" description="Low complexity" evidence="10">
    <location>
        <begin position="16"/>
        <end position="26"/>
    </location>
</feature>
<dbReference type="InterPro" id="IPR016849">
    <property type="entry name" value="Rtt109"/>
</dbReference>
<keyword evidence="12" id="KW-1185">Reference proteome</keyword>
<reference evidence="11" key="1">
    <citation type="journal article" date="2023" name="Mol. Phylogenet. Evol.">
        <title>Genome-scale phylogeny and comparative genomics of the fungal order Sordariales.</title>
        <authorList>
            <person name="Hensen N."/>
            <person name="Bonometti L."/>
            <person name="Westerberg I."/>
            <person name="Brannstrom I.O."/>
            <person name="Guillou S."/>
            <person name="Cros-Aarteil S."/>
            <person name="Calhoun S."/>
            <person name="Haridas S."/>
            <person name="Kuo A."/>
            <person name="Mondo S."/>
            <person name="Pangilinan J."/>
            <person name="Riley R."/>
            <person name="LaButti K."/>
            <person name="Andreopoulos B."/>
            <person name="Lipzen A."/>
            <person name="Chen C."/>
            <person name="Yan M."/>
            <person name="Daum C."/>
            <person name="Ng V."/>
            <person name="Clum A."/>
            <person name="Steindorff A."/>
            <person name="Ohm R.A."/>
            <person name="Martin F."/>
            <person name="Silar P."/>
            <person name="Natvig D.O."/>
            <person name="Lalanne C."/>
            <person name="Gautier V."/>
            <person name="Ament-Velasquez S.L."/>
            <person name="Kruys A."/>
            <person name="Hutchinson M.I."/>
            <person name="Powell A.J."/>
            <person name="Barry K."/>
            <person name="Miller A.N."/>
            <person name="Grigoriev I.V."/>
            <person name="Debuchy R."/>
            <person name="Gladieux P."/>
            <person name="Hiltunen Thoren M."/>
            <person name="Johannesson H."/>
        </authorList>
    </citation>
    <scope>NUCLEOTIDE SEQUENCE</scope>
    <source>
        <strain evidence="11">CBS 118394</strain>
    </source>
</reference>
<dbReference type="AlphaFoldDB" id="A0AAE0IH95"/>
<dbReference type="PROSITE" id="PS51728">
    <property type="entry name" value="RTT109_HAT"/>
    <property type="match status" value="1"/>
</dbReference>
<dbReference type="GO" id="GO:0032931">
    <property type="term" value="F:histone H3K56 acetyltransferase activity"/>
    <property type="evidence" value="ECO:0007669"/>
    <property type="project" value="TreeGrafter"/>
</dbReference>
<dbReference type="InterPro" id="IPR013178">
    <property type="entry name" value="Histone_AcTrfase_Rtt109/CBP"/>
</dbReference>